<accession>A0A5B7I1H5</accession>
<dbReference type="AlphaFoldDB" id="A0A5B7I1H5"/>
<name>A0A5B7I1H5_PORTR</name>
<evidence type="ECO:0000313" key="1">
    <source>
        <dbReference type="EMBL" id="MPC75307.1"/>
    </source>
</evidence>
<dbReference type="EMBL" id="VSRR010040808">
    <property type="protein sequence ID" value="MPC75307.1"/>
    <property type="molecule type" value="Genomic_DNA"/>
</dbReference>
<reference evidence="1 2" key="1">
    <citation type="submission" date="2019-05" db="EMBL/GenBank/DDBJ databases">
        <title>Another draft genome of Portunus trituberculatus and its Hox gene families provides insights of decapod evolution.</title>
        <authorList>
            <person name="Jeong J.-H."/>
            <person name="Song I."/>
            <person name="Kim S."/>
            <person name="Choi T."/>
            <person name="Kim D."/>
            <person name="Ryu S."/>
            <person name="Kim W."/>
        </authorList>
    </citation>
    <scope>NUCLEOTIDE SEQUENCE [LARGE SCALE GENOMIC DNA]</scope>
    <source>
        <tissue evidence="1">Muscle</tissue>
    </source>
</reference>
<gene>
    <name evidence="1" type="ORF">E2C01_069693</name>
</gene>
<organism evidence="1 2">
    <name type="scientific">Portunus trituberculatus</name>
    <name type="common">Swimming crab</name>
    <name type="synonym">Neptunus trituberculatus</name>
    <dbReference type="NCBI Taxonomy" id="210409"/>
    <lineage>
        <taxon>Eukaryota</taxon>
        <taxon>Metazoa</taxon>
        <taxon>Ecdysozoa</taxon>
        <taxon>Arthropoda</taxon>
        <taxon>Crustacea</taxon>
        <taxon>Multicrustacea</taxon>
        <taxon>Malacostraca</taxon>
        <taxon>Eumalacostraca</taxon>
        <taxon>Eucarida</taxon>
        <taxon>Decapoda</taxon>
        <taxon>Pleocyemata</taxon>
        <taxon>Brachyura</taxon>
        <taxon>Eubrachyura</taxon>
        <taxon>Portunoidea</taxon>
        <taxon>Portunidae</taxon>
        <taxon>Portuninae</taxon>
        <taxon>Portunus</taxon>
    </lineage>
</organism>
<keyword evidence="2" id="KW-1185">Reference proteome</keyword>
<dbReference type="Proteomes" id="UP000324222">
    <property type="component" value="Unassembled WGS sequence"/>
</dbReference>
<proteinExistence type="predicted"/>
<sequence length="81" mass="9601">MSYKRRWVRKVAAYVKSGMAESTHEWECHMRKYGPNIPSFRTCYFHTFENIFALPTSSPRLVVRRYGGTDVWIEVQKCPVL</sequence>
<protein>
    <submittedName>
        <fullName evidence="1">Uncharacterized protein</fullName>
    </submittedName>
</protein>
<evidence type="ECO:0000313" key="2">
    <source>
        <dbReference type="Proteomes" id="UP000324222"/>
    </source>
</evidence>
<comment type="caution">
    <text evidence="1">The sequence shown here is derived from an EMBL/GenBank/DDBJ whole genome shotgun (WGS) entry which is preliminary data.</text>
</comment>